<dbReference type="PANTHER" id="PTHR10605">
    <property type="entry name" value="HEPARAN SULFATE SULFOTRANSFERASE"/>
    <property type="match status" value="1"/>
</dbReference>
<evidence type="ECO:0000256" key="3">
    <source>
        <dbReference type="PIRSR" id="PIRSR637359-1"/>
    </source>
</evidence>
<dbReference type="OrthoDB" id="411451at2759"/>
<evidence type="ECO:0000256" key="4">
    <source>
        <dbReference type="PIRSR" id="PIRSR637359-2"/>
    </source>
</evidence>
<accession>A0A0N5D2C3</accession>
<feature type="binding site" evidence="4">
    <location>
        <begin position="85"/>
        <end position="89"/>
    </location>
    <ligand>
        <name>3'-phosphoadenylyl sulfate</name>
        <dbReference type="ChEBI" id="CHEBI:58339"/>
    </ligand>
</feature>
<name>A0A0N5D2C3_THECL</name>
<dbReference type="InterPro" id="IPR037359">
    <property type="entry name" value="NST/OST"/>
</dbReference>
<dbReference type="WBParaSite" id="TCLT_0000702701-mRNA-1">
    <property type="protein sequence ID" value="TCLT_0000702701-mRNA-1"/>
    <property type="gene ID" value="TCLT_0000702701"/>
</dbReference>
<evidence type="ECO:0000313" key="10">
    <source>
        <dbReference type="WBParaSite" id="TCLT_0000702701-mRNA-1"/>
    </source>
</evidence>
<evidence type="ECO:0000256" key="5">
    <source>
        <dbReference type="PIRSR" id="PIRSR637359-3"/>
    </source>
</evidence>
<proteinExistence type="predicted"/>
<dbReference type="EMBL" id="UYYF01004466">
    <property type="protein sequence ID" value="VDN04432.1"/>
    <property type="molecule type" value="Genomic_DNA"/>
</dbReference>
<feature type="binding site" evidence="4">
    <location>
        <position position="278"/>
    </location>
    <ligand>
        <name>3'-phosphoadenylyl sulfate</name>
        <dbReference type="ChEBI" id="CHEBI:58339"/>
    </ligand>
</feature>
<feature type="disulfide bond" evidence="5">
    <location>
        <begin position="279"/>
        <end position="290"/>
    </location>
</feature>
<dbReference type="FunFam" id="3.40.50.300:FF:002997">
    <property type="entry name" value="Sulfotransferase"/>
    <property type="match status" value="1"/>
</dbReference>
<feature type="active site" description="For sulfotransferase activity" evidence="3">
    <location>
        <position position="85"/>
    </location>
</feature>
<keyword evidence="9" id="KW-1185">Reference proteome</keyword>
<evidence type="ECO:0000256" key="2">
    <source>
        <dbReference type="ARBA" id="ARBA00023180"/>
    </source>
</evidence>
<feature type="binding site" evidence="4">
    <location>
        <position position="168"/>
    </location>
    <ligand>
        <name>3'-phosphoadenylyl sulfate</name>
        <dbReference type="ChEBI" id="CHEBI:58339"/>
    </ligand>
</feature>
<keyword evidence="1" id="KW-0808">Transferase</keyword>
<feature type="domain" description="Sulfotransferase" evidence="7">
    <location>
        <begin position="76"/>
        <end position="314"/>
    </location>
</feature>
<organism evidence="10">
    <name type="scientific">Thelazia callipaeda</name>
    <name type="common">Oriental eyeworm</name>
    <name type="synonym">Parasitic nematode</name>
    <dbReference type="NCBI Taxonomy" id="103827"/>
    <lineage>
        <taxon>Eukaryota</taxon>
        <taxon>Metazoa</taxon>
        <taxon>Ecdysozoa</taxon>
        <taxon>Nematoda</taxon>
        <taxon>Chromadorea</taxon>
        <taxon>Rhabditida</taxon>
        <taxon>Spirurina</taxon>
        <taxon>Spiruromorpha</taxon>
        <taxon>Thelazioidea</taxon>
        <taxon>Thelaziidae</taxon>
        <taxon>Thelazia</taxon>
    </lineage>
</organism>
<evidence type="ECO:0000313" key="8">
    <source>
        <dbReference type="EMBL" id="VDN04432.1"/>
    </source>
</evidence>
<keyword evidence="5" id="KW-1015">Disulfide bond</keyword>
<feature type="binding site" evidence="4">
    <location>
        <position position="176"/>
    </location>
    <ligand>
        <name>3'-phosphoadenylyl sulfate</name>
        <dbReference type="ChEBI" id="CHEBI:58339"/>
    </ligand>
</feature>
<evidence type="ECO:0000259" key="7">
    <source>
        <dbReference type="Pfam" id="PF00685"/>
    </source>
</evidence>
<dbReference type="SUPFAM" id="SSF52540">
    <property type="entry name" value="P-loop containing nucleoside triphosphate hydrolases"/>
    <property type="match status" value="1"/>
</dbReference>
<feature type="binding site" evidence="4">
    <location>
        <begin position="295"/>
        <end position="299"/>
    </location>
    <ligand>
        <name>3'-phosphoadenylyl sulfate</name>
        <dbReference type="ChEBI" id="CHEBI:58339"/>
    </ligand>
</feature>
<gene>
    <name evidence="8" type="ORF">TCLT_LOCUS7016</name>
</gene>
<dbReference type="Pfam" id="PF00685">
    <property type="entry name" value="Sulfotransfer_1"/>
    <property type="match status" value="1"/>
</dbReference>
<dbReference type="OMA" id="NTKGRPH"/>
<feature type="transmembrane region" description="Helical" evidence="6">
    <location>
        <begin position="6"/>
        <end position="28"/>
    </location>
</feature>
<dbReference type="InterPro" id="IPR027417">
    <property type="entry name" value="P-loop_NTPase"/>
</dbReference>
<evidence type="ECO:0000313" key="9">
    <source>
        <dbReference type="Proteomes" id="UP000276776"/>
    </source>
</evidence>
<reference evidence="8 9" key="2">
    <citation type="submission" date="2018-11" db="EMBL/GenBank/DDBJ databases">
        <authorList>
            <consortium name="Pathogen Informatics"/>
        </authorList>
    </citation>
    <scope>NUCLEOTIDE SEQUENCE [LARGE SCALE GENOMIC DNA]</scope>
</reference>
<dbReference type="STRING" id="103827.A0A0N5D2C3"/>
<keyword evidence="6" id="KW-1133">Transmembrane helix</keyword>
<keyword evidence="6" id="KW-0812">Transmembrane</keyword>
<keyword evidence="2" id="KW-0325">Glycoprotein</keyword>
<sequence length="338" mass="39600">MEKSSLKVTILPMGCILLTIIVVINMSLMNAQMFSSYPKLIQSSVYGQYDHAESVGAESVPLAAPSLARGRQQRLPQCLIIGVRKGGTRALLDALAVQPYIRVARREIHFFNDNETYVKGSDWYRRQMPHTYPQQVTIEKTPAYFTNKYAPERVHRLNSSMKLILILRDPVIRTISDFTQVLYTKHERNKTKPLFEAEAFLNNSSKININYKPVRNSLYSLHMSQWLKYFPLKNFLILDGDKFIVDPLPQLQKVERFLNIPESFEPNQLVYNNLKGFYCFRRKDRYTAKCLGNTKGRPHVNIEPEIQLKLRNGFRRYNEEFIRMVNQWWIWDKEPSLS</sequence>
<dbReference type="AlphaFoldDB" id="A0A0N5D2C3"/>
<dbReference type="GO" id="GO:0008467">
    <property type="term" value="F:[heparan sulfate]-glucosamine 3-sulfotransferase activity"/>
    <property type="evidence" value="ECO:0007669"/>
    <property type="project" value="TreeGrafter"/>
</dbReference>
<dbReference type="PANTHER" id="PTHR10605:SF65">
    <property type="entry name" value="GH20068P"/>
    <property type="match status" value="1"/>
</dbReference>
<evidence type="ECO:0000256" key="6">
    <source>
        <dbReference type="SAM" id="Phobius"/>
    </source>
</evidence>
<reference evidence="10" key="1">
    <citation type="submission" date="2017-02" db="UniProtKB">
        <authorList>
            <consortium name="WormBaseParasite"/>
        </authorList>
    </citation>
    <scope>IDENTIFICATION</scope>
</reference>
<dbReference type="Proteomes" id="UP000276776">
    <property type="component" value="Unassembled WGS sequence"/>
</dbReference>
<protein>
    <submittedName>
        <fullName evidence="10">Sulfotransfer_1 domain-containing protein</fullName>
    </submittedName>
</protein>
<keyword evidence="6" id="KW-0472">Membrane</keyword>
<dbReference type="InterPro" id="IPR000863">
    <property type="entry name" value="Sulfotransferase_dom"/>
</dbReference>
<evidence type="ECO:0000256" key="1">
    <source>
        <dbReference type="ARBA" id="ARBA00022679"/>
    </source>
</evidence>
<dbReference type="Gene3D" id="3.40.50.300">
    <property type="entry name" value="P-loop containing nucleotide triphosphate hydrolases"/>
    <property type="match status" value="1"/>
</dbReference>